<dbReference type="InterPro" id="IPR000560">
    <property type="entry name" value="His_Pase_clade-2"/>
</dbReference>
<protein>
    <recommendedName>
        <fullName evidence="8">Acid phosphatase</fullName>
    </recommendedName>
</protein>
<comment type="similarity">
    <text evidence="1">Belongs to the histidine acid phosphatase family.</text>
</comment>
<dbReference type="Proteomes" id="UP000654075">
    <property type="component" value="Unassembled WGS sequence"/>
</dbReference>
<evidence type="ECO:0000256" key="2">
    <source>
        <dbReference type="ARBA" id="ARBA00022801"/>
    </source>
</evidence>
<keyword evidence="7" id="KW-1185">Reference proteome</keyword>
<keyword evidence="2" id="KW-0378">Hydrolase</keyword>
<dbReference type="Proteomes" id="UP000626109">
    <property type="component" value="Unassembled WGS sequence"/>
</dbReference>
<dbReference type="EMBL" id="CAJNNV010024893">
    <property type="protein sequence ID" value="CAE8611053.1"/>
    <property type="molecule type" value="Genomic_DNA"/>
</dbReference>
<dbReference type="InterPro" id="IPR029033">
    <property type="entry name" value="His_PPase_superfam"/>
</dbReference>
<reference evidence="5" key="1">
    <citation type="submission" date="2021-02" db="EMBL/GenBank/DDBJ databases">
        <authorList>
            <person name="Dougan E. K."/>
            <person name="Rhodes N."/>
            <person name="Thang M."/>
            <person name="Chan C."/>
        </authorList>
    </citation>
    <scope>NUCLEOTIDE SEQUENCE</scope>
</reference>
<proteinExistence type="inferred from homology"/>
<dbReference type="InterPro" id="IPR033379">
    <property type="entry name" value="Acid_Pase_AS"/>
</dbReference>
<gene>
    <name evidence="4" type="ORF">PGLA1383_LOCUS28863</name>
    <name evidence="5" type="ORF">PGLA2088_LOCUS18974</name>
</gene>
<dbReference type="GO" id="GO:0016791">
    <property type="term" value="F:phosphatase activity"/>
    <property type="evidence" value="ECO:0007669"/>
    <property type="project" value="TreeGrafter"/>
</dbReference>
<evidence type="ECO:0000313" key="5">
    <source>
        <dbReference type="EMBL" id="CAE8674528.1"/>
    </source>
</evidence>
<dbReference type="OMA" id="GFMPKVR"/>
<sequence>MQTVAGGVAAATAGLASHVLWARKGRRGKLQLIPCALCEPRKAEVDTSARHFADGAEGIRQVRLVQVLHRHGARTPLALLPGMPAVGSTDWESMWGQCRRVRSSKQPVASEVEGSVSSLSSEGSASAGDASSEYGPCGMGQLTRLGERQLEALGSFLRGRYLLHGEGSGKGLLQDSHSPVPSEVAVFSTSTSRTILSAQFLLKGLFPSADGQLLADLVQVPHSDWLNETMVHNYASCDRLRQLQAEARSRVYGGLLTRHTLARLAEAIAGGEEEAQRLGVVGGGDPLRSLRAHGLPLPAGISEGLARDLDASGHALLEDSHGMGSLEVRRLGAGRLTADLDARIAARTANSQSPLRLIDYSAHDTSISGLLCALGLPQHRWADLASSIIIELLEDVAIPEKPPEASGHWHIRVLFYDGLPSEQGPQVDVTLTLAAWQAAVAPLRLSQAEYEIQCRMPPGMLKPPPHTW</sequence>
<feature type="region of interest" description="Disordered" evidence="3">
    <location>
        <begin position="106"/>
        <end position="134"/>
    </location>
</feature>
<evidence type="ECO:0000313" key="4">
    <source>
        <dbReference type="EMBL" id="CAE8611053.1"/>
    </source>
</evidence>
<evidence type="ECO:0008006" key="8">
    <source>
        <dbReference type="Google" id="ProtNLM"/>
    </source>
</evidence>
<dbReference type="Gene3D" id="3.40.50.1240">
    <property type="entry name" value="Phosphoglycerate mutase-like"/>
    <property type="match status" value="1"/>
</dbReference>
<dbReference type="PROSITE" id="PS00616">
    <property type="entry name" value="HIS_ACID_PHOSPHAT_1"/>
    <property type="match status" value="1"/>
</dbReference>
<comment type="caution">
    <text evidence="5">The sequence shown here is derived from an EMBL/GenBank/DDBJ whole genome shotgun (WGS) entry which is preliminary data.</text>
</comment>
<dbReference type="AlphaFoldDB" id="A0A813JB86"/>
<accession>A0A813JB86</accession>
<name>A0A813JB86_POLGL</name>
<dbReference type="OrthoDB" id="10257284at2759"/>
<dbReference type="PANTHER" id="PTHR11567">
    <property type="entry name" value="ACID PHOSPHATASE-RELATED"/>
    <property type="match status" value="1"/>
</dbReference>
<dbReference type="InterPro" id="IPR050645">
    <property type="entry name" value="Histidine_acid_phosphatase"/>
</dbReference>
<evidence type="ECO:0000313" key="7">
    <source>
        <dbReference type="Proteomes" id="UP000654075"/>
    </source>
</evidence>
<dbReference type="PANTHER" id="PTHR11567:SF110">
    <property type="entry name" value="2-PHOSPHOXYLOSE PHOSPHATASE 1"/>
    <property type="match status" value="1"/>
</dbReference>
<evidence type="ECO:0000313" key="6">
    <source>
        <dbReference type="Proteomes" id="UP000626109"/>
    </source>
</evidence>
<dbReference type="EMBL" id="CAJNNW010024841">
    <property type="protein sequence ID" value="CAE8674528.1"/>
    <property type="molecule type" value="Genomic_DNA"/>
</dbReference>
<evidence type="ECO:0000256" key="1">
    <source>
        <dbReference type="ARBA" id="ARBA00005375"/>
    </source>
</evidence>
<organism evidence="5 6">
    <name type="scientific">Polarella glacialis</name>
    <name type="common">Dinoflagellate</name>
    <dbReference type="NCBI Taxonomy" id="89957"/>
    <lineage>
        <taxon>Eukaryota</taxon>
        <taxon>Sar</taxon>
        <taxon>Alveolata</taxon>
        <taxon>Dinophyceae</taxon>
        <taxon>Suessiales</taxon>
        <taxon>Suessiaceae</taxon>
        <taxon>Polarella</taxon>
    </lineage>
</organism>
<feature type="compositionally biased region" description="Low complexity" evidence="3">
    <location>
        <begin position="108"/>
        <end position="133"/>
    </location>
</feature>
<dbReference type="SUPFAM" id="SSF53254">
    <property type="entry name" value="Phosphoglycerate mutase-like"/>
    <property type="match status" value="1"/>
</dbReference>
<evidence type="ECO:0000256" key="3">
    <source>
        <dbReference type="SAM" id="MobiDB-lite"/>
    </source>
</evidence>
<dbReference type="Pfam" id="PF00328">
    <property type="entry name" value="His_Phos_2"/>
    <property type="match status" value="2"/>
</dbReference>
<dbReference type="CDD" id="cd07061">
    <property type="entry name" value="HP_HAP_like"/>
    <property type="match status" value="1"/>
</dbReference>